<sequence length="136" mass="16090">MASREDCMHCNYVPRIYRKQFNDFDKNKHQCMLDRAPEQDQVWLLSSLLTGILGHGTRAKNGLPWHKRERVLDHYAITPQSYLISFRKARWWLQGKLVESAESVNDLNMPFIVIKGSLKSFTDSENDWEKYLPYKV</sequence>
<dbReference type="EMBL" id="CM004478">
    <property type="protein sequence ID" value="OCT72041.1"/>
    <property type="molecule type" value="Genomic_DNA"/>
</dbReference>
<organism evidence="1 2">
    <name type="scientific">Xenopus laevis</name>
    <name type="common">African clawed frog</name>
    <dbReference type="NCBI Taxonomy" id="8355"/>
    <lineage>
        <taxon>Eukaryota</taxon>
        <taxon>Metazoa</taxon>
        <taxon>Chordata</taxon>
        <taxon>Craniata</taxon>
        <taxon>Vertebrata</taxon>
        <taxon>Euteleostomi</taxon>
        <taxon>Amphibia</taxon>
        <taxon>Batrachia</taxon>
        <taxon>Anura</taxon>
        <taxon>Pipoidea</taxon>
        <taxon>Pipidae</taxon>
        <taxon>Xenopodinae</taxon>
        <taxon>Xenopus</taxon>
        <taxon>Xenopus</taxon>
    </lineage>
</organism>
<accession>A0A974CH46</accession>
<dbReference type="AlphaFoldDB" id="A0A974CH46"/>
<dbReference type="Proteomes" id="UP000694892">
    <property type="component" value="Chromosome 7L"/>
</dbReference>
<gene>
    <name evidence="1" type="ORF">XELAEV_18035021mg</name>
</gene>
<reference evidence="2" key="1">
    <citation type="journal article" date="2016" name="Nature">
        <title>Genome evolution in the allotetraploid frog Xenopus laevis.</title>
        <authorList>
            <person name="Session A.M."/>
            <person name="Uno Y."/>
            <person name="Kwon T."/>
            <person name="Chapman J.A."/>
            <person name="Toyoda A."/>
            <person name="Takahashi S."/>
            <person name="Fukui A."/>
            <person name="Hikosaka A."/>
            <person name="Suzuki A."/>
            <person name="Kondo M."/>
            <person name="van Heeringen S.J."/>
            <person name="Quigley I."/>
            <person name="Heinz S."/>
            <person name="Ogino H."/>
            <person name="Ochi H."/>
            <person name="Hellsten U."/>
            <person name="Lyons J.B."/>
            <person name="Simakov O."/>
            <person name="Putnam N."/>
            <person name="Stites J."/>
            <person name="Kuroki Y."/>
            <person name="Tanaka T."/>
            <person name="Michiue T."/>
            <person name="Watanabe M."/>
            <person name="Bogdanovic O."/>
            <person name="Lister R."/>
            <person name="Georgiou G."/>
            <person name="Paranjpe S.S."/>
            <person name="van Kruijsbergen I."/>
            <person name="Shu S."/>
            <person name="Carlson J."/>
            <person name="Kinoshita T."/>
            <person name="Ohta Y."/>
            <person name="Mawaribuchi S."/>
            <person name="Jenkins J."/>
            <person name="Grimwood J."/>
            <person name="Schmutz J."/>
            <person name="Mitros T."/>
            <person name="Mozaffari S.V."/>
            <person name="Suzuki Y."/>
            <person name="Haramoto Y."/>
            <person name="Yamamoto T.S."/>
            <person name="Takagi C."/>
            <person name="Heald R."/>
            <person name="Miller K."/>
            <person name="Haudenschild C."/>
            <person name="Kitzman J."/>
            <person name="Nakayama T."/>
            <person name="Izutsu Y."/>
            <person name="Robert J."/>
            <person name="Fortriede J."/>
            <person name="Burns K."/>
            <person name="Lotay V."/>
            <person name="Karimi K."/>
            <person name="Yasuoka Y."/>
            <person name="Dichmann D.S."/>
            <person name="Flajnik M.F."/>
            <person name="Houston D.W."/>
            <person name="Shendure J."/>
            <person name="DuPasquier L."/>
            <person name="Vize P.D."/>
            <person name="Zorn A.M."/>
            <person name="Ito M."/>
            <person name="Marcotte E.M."/>
            <person name="Wallingford J.B."/>
            <person name="Ito Y."/>
            <person name="Asashima M."/>
            <person name="Ueno N."/>
            <person name="Matsuda Y."/>
            <person name="Veenstra G.J."/>
            <person name="Fujiyama A."/>
            <person name="Harland R.M."/>
            <person name="Taira M."/>
            <person name="Rokhsar D.S."/>
        </authorList>
    </citation>
    <scope>NUCLEOTIDE SEQUENCE [LARGE SCALE GENOMIC DNA]</scope>
    <source>
        <strain evidence="2">J</strain>
    </source>
</reference>
<evidence type="ECO:0000313" key="2">
    <source>
        <dbReference type="Proteomes" id="UP000694892"/>
    </source>
</evidence>
<proteinExistence type="predicted"/>
<evidence type="ECO:0000313" key="1">
    <source>
        <dbReference type="EMBL" id="OCT72041.1"/>
    </source>
</evidence>
<name>A0A974CH46_XENLA</name>
<protein>
    <submittedName>
        <fullName evidence="1">Uncharacterized protein</fullName>
    </submittedName>
</protein>